<evidence type="ECO:0000313" key="5">
    <source>
        <dbReference type="Proteomes" id="UP001369815"/>
    </source>
</evidence>
<feature type="compositionally biased region" description="Polar residues" evidence="2">
    <location>
        <begin position="51"/>
        <end position="66"/>
    </location>
</feature>
<comment type="caution">
    <text evidence="4">The sequence shown here is derived from an EMBL/GenBank/DDBJ whole genome shotgun (WGS) entry which is preliminary data.</text>
</comment>
<feature type="region of interest" description="Disordered" evidence="2">
    <location>
        <begin position="39"/>
        <end position="85"/>
    </location>
</feature>
<reference evidence="4 5" key="1">
    <citation type="journal article" date="2024" name="Front Chem Biol">
        <title>Unveiling the potential of Daldinia eschscholtzii MFLUCC 19-0629 through bioactivity and bioinformatics studies for enhanced sustainable agriculture production.</title>
        <authorList>
            <person name="Brooks S."/>
            <person name="Weaver J.A."/>
            <person name="Klomchit A."/>
            <person name="Alharthi S.A."/>
            <person name="Onlamun T."/>
            <person name="Nurani R."/>
            <person name="Vong T.K."/>
            <person name="Alberti F."/>
            <person name="Greco C."/>
        </authorList>
    </citation>
    <scope>NUCLEOTIDE SEQUENCE [LARGE SCALE GENOMIC DNA]</scope>
    <source>
        <strain evidence="4">MFLUCC 19-0629</strain>
    </source>
</reference>
<dbReference type="AlphaFoldDB" id="A0AAX6MT80"/>
<dbReference type="Pfam" id="PF04438">
    <property type="entry name" value="zf-HIT"/>
    <property type="match status" value="1"/>
</dbReference>
<proteinExistence type="predicted"/>
<evidence type="ECO:0000259" key="3">
    <source>
        <dbReference type="PROSITE" id="PS51083"/>
    </source>
</evidence>
<keyword evidence="1" id="KW-0862">Zinc</keyword>
<organism evidence="4 5">
    <name type="scientific">Daldinia eschscholtzii</name>
    <dbReference type="NCBI Taxonomy" id="292717"/>
    <lineage>
        <taxon>Eukaryota</taxon>
        <taxon>Fungi</taxon>
        <taxon>Dikarya</taxon>
        <taxon>Ascomycota</taxon>
        <taxon>Pezizomycotina</taxon>
        <taxon>Sordariomycetes</taxon>
        <taxon>Xylariomycetidae</taxon>
        <taxon>Xylariales</taxon>
        <taxon>Hypoxylaceae</taxon>
        <taxon>Daldinia</taxon>
    </lineage>
</organism>
<dbReference type="SUPFAM" id="SSF144232">
    <property type="entry name" value="HIT/MYND zinc finger-like"/>
    <property type="match status" value="1"/>
</dbReference>
<dbReference type="InterPro" id="IPR007529">
    <property type="entry name" value="Znf_HIT"/>
</dbReference>
<accession>A0AAX6MT80</accession>
<feature type="domain" description="HIT-type" evidence="3">
    <location>
        <begin position="8"/>
        <end position="43"/>
    </location>
</feature>
<evidence type="ECO:0000256" key="2">
    <source>
        <dbReference type="SAM" id="MobiDB-lite"/>
    </source>
</evidence>
<keyword evidence="5" id="KW-1185">Reference proteome</keyword>
<feature type="region of interest" description="Disordered" evidence="2">
    <location>
        <begin position="110"/>
        <end position="142"/>
    </location>
</feature>
<name>A0AAX6MT80_9PEZI</name>
<protein>
    <recommendedName>
        <fullName evidence="3">HIT-type domain-containing protein</fullName>
    </recommendedName>
</protein>
<dbReference type="EMBL" id="JBANMG010000003">
    <property type="protein sequence ID" value="KAK6955381.1"/>
    <property type="molecule type" value="Genomic_DNA"/>
</dbReference>
<keyword evidence="1" id="KW-0479">Metal-binding</keyword>
<dbReference type="CDD" id="cd23024">
    <property type="entry name" value="zf-HIT_ZNHIT2-3"/>
    <property type="match status" value="1"/>
</dbReference>
<dbReference type="Gene3D" id="3.30.60.190">
    <property type="match status" value="1"/>
</dbReference>
<dbReference type="Proteomes" id="UP001369815">
    <property type="component" value="Unassembled WGS sequence"/>
</dbReference>
<gene>
    <name evidence="4" type="ORF">Daesc_003016</name>
</gene>
<dbReference type="GO" id="GO:0008270">
    <property type="term" value="F:zinc ion binding"/>
    <property type="evidence" value="ECO:0007669"/>
    <property type="project" value="UniProtKB-UniRule"/>
</dbReference>
<keyword evidence="1" id="KW-0863">Zinc-finger</keyword>
<dbReference type="PROSITE" id="PS51083">
    <property type="entry name" value="ZF_HIT"/>
    <property type="match status" value="1"/>
</dbReference>
<evidence type="ECO:0000313" key="4">
    <source>
        <dbReference type="EMBL" id="KAK6955381.1"/>
    </source>
</evidence>
<sequence length="212" mass="23571">MANSRPPCLVCNGTESKYKCGRCNLYTCSLPCFREHRDNHPPVESPPPTESADNAKSANTSQNLSDISEAMTDQPASKGSEIADMPEYRELTRKYPNLERLLWKIAAATDPPAAKDDSNGARSVLNGSNKGGRKAAQPWTKETGYENGIEVLRQTRDTPGSDRDALKEYCELVRLYNFRRESAEIDHDLRQQLAQDNARAIGELIRAEKADA</sequence>
<evidence type="ECO:0000256" key="1">
    <source>
        <dbReference type="PROSITE-ProRule" id="PRU00453"/>
    </source>
</evidence>